<keyword evidence="4" id="KW-1185">Reference proteome</keyword>
<dbReference type="SUPFAM" id="SSF51735">
    <property type="entry name" value="NAD(P)-binding Rossmann-fold domains"/>
    <property type="match status" value="1"/>
</dbReference>
<feature type="domain" description="GFO/IDH/MocA-like oxidoreductase" evidence="2">
    <location>
        <begin position="151"/>
        <end position="247"/>
    </location>
</feature>
<dbReference type="PANTHER" id="PTHR43054:SF1">
    <property type="entry name" value="SCYLLO-INOSITOL 2-DEHYDROGENASE (NADP(+)) IOLU"/>
    <property type="match status" value="1"/>
</dbReference>
<evidence type="ECO:0000259" key="2">
    <source>
        <dbReference type="Pfam" id="PF22725"/>
    </source>
</evidence>
<proteinExistence type="predicted"/>
<dbReference type="InterPro" id="IPR055170">
    <property type="entry name" value="GFO_IDH_MocA-like_dom"/>
</dbReference>
<dbReference type="InterPro" id="IPR000683">
    <property type="entry name" value="Gfo/Idh/MocA-like_OxRdtase_N"/>
</dbReference>
<dbReference type="Gene3D" id="3.40.50.720">
    <property type="entry name" value="NAD(P)-binding Rossmann-like Domain"/>
    <property type="match status" value="1"/>
</dbReference>
<dbReference type="SUPFAM" id="SSF55347">
    <property type="entry name" value="Glyceraldehyde-3-phosphate dehydrogenase-like, C-terminal domain"/>
    <property type="match status" value="1"/>
</dbReference>
<gene>
    <name evidence="3" type="ORF">EDD78_106149</name>
</gene>
<comment type="caution">
    <text evidence="3">The sequence shown here is derived from an EMBL/GenBank/DDBJ whole genome shotgun (WGS) entry which is preliminary data.</text>
</comment>
<dbReference type="Proteomes" id="UP000294682">
    <property type="component" value="Unassembled WGS sequence"/>
</dbReference>
<sequence>MVRLGTVGSGWIVKSFLGGTKYVDGLTLAAVYSRSGERAQQFASETGAPAYFTDLRQMAQSDGIDAVYIASPNSLHVEQSRLFLEHGKHVICEKTVAPTRAQTEELVCLARRQGLVFLEAIVTMHLPALALLERAVKEIAPVRLARFDISQYSSKYPAYLRGELPNIFNPQFCTGSLMDMGVYCVYPAIRLFGRPKAIHASASFLESGADAAGSAIFEYDGFGAVITHCKAGTTKLGSEIIGERGTITIDSISTLQGMTLHHPDGREEALAGGDTREHIMSFEARSFYEAIGDPARNREKVEELCALACEVSGAMETIRRQAGIRFPGDM</sequence>
<organism evidence="3 4">
    <name type="scientific">Harryflintia acetispora</name>
    <dbReference type="NCBI Taxonomy" id="1849041"/>
    <lineage>
        <taxon>Bacteria</taxon>
        <taxon>Bacillati</taxon>
        <taxon>Bacillota</taxon>
        <taxon>Clostridia</taxon>
        <taxon>Eubacteriales</taxon>
        <taxon>Oscillospiraceae</taxon>
        <taxon>Harryflintia</taxon>
    </lineage>
</organism>
<dbReference type="Pfam" id="PF22725">
    <property type="entry name" value="GFO_IDH_MocA_C3"/>
    <property type="match status" value="1"/>
</dbReference>
<protein>
    <submittedName>
        <fullName evidence="3">Dehydrogenase</fullName>
    </submittedName>
</protein>
<dbReference type="AlphaFoldDB" id="A0A9X8UIW7"/>
<name>A0A9X8UIW7_9FIRM</name>
<accession>A0A9X8UIW7</accession>
<dbReference type="Gene3D" id="3.30.360.10">
    <property type="entry name" value="Dihydrodipicolinate Reductase, domain 2"/>
    <property type="match status" value="1"/>
</dbReference>
<dbReference type="RefSeq" id="WP_132084641.1">
    <property type="nucleotide sequence ID" value="NZ_SLUK01000006.1"/>
</dbReference>
<feature type="domain" description="Gfo/Idh/MocA-like oxidoreductase N-terminal" evidence="1">
    <location>
        <begin position="3"/>
        <end position="117"/>
    </location>
</feature>
<dbReference type="EMBL" id="SLUK01000006">
    <property type="protein sequence ID" value="TCL43287.1"/>
    <property type="molecule type" value="Genomic_DNA"/>
</dbReference>
<dbReference type="Pfam" id="PF01408">
    <property type="entry name" value="GFO_IDH_MocA"/>
    <property type="match status" value="1"/>
</dbReference>
<evidence type="ECO:0000259" key="1">
    <source>
        <dbReference type="Pfam" id="PF01408"/>
    </source>
</evidence>
<evidence type="ECO:0000313" key="3">
    <source>
        <dbReference type="EMBL" id="TCL43287.1"/>
    </source>
</evidence>
<dbReference type="InterPro" id="IPR036291">
    <property type="entry name" value="NAD(P)-bd_dom_sf"/>
</dbReference>
<dbReference type="GO" id="GO:0000166">
    <property type="term" value="F:nucleotide binding"/>
    <property type="evidence" value="ECO:0007669"/>
    <property type="project" value="InterPro"/>
</dbReference>
<dbReference type="PANTHER" id="PTHR43054">
    <property type="match status" value="1"/>
</dbReference>
<reference evidence="3 4" key="1">
    <citation type="submission" date="2019-03" db="EMBL/GenBank/DDBJ databases">
        <title>Genomic Encyclopedia of Type Strains, Phase IV (KMG-IV): sequencing the most valuable type-strain genomes for metagenomic binning, comparative biology and taxonomic classification.</title>
        <authorList>
            <person name="Goeker M."/>
        </authorList>
    </citation>
    <scope>NUCLEOTIDE SEQUENCE [LARGE SCALE GENOMIC DNA]</scope>
    <source>
        <strain evidence="3 4">DSM 100433</strain>
    </source>
</reference>
<evidence type="ECO:0000313" key="4">
    <source>
        <dbReference type="Proteomes" id="UP000294682"/>
    </source>
</evidence>